<proteinExistence type="predicted"/>
<dbReference type="RefSeq" id="WP_184238618.1">
    <property type="nucleotide sequence ID" value="NZ_JACHMJ010000001.1"/>
</dbReference>
<dbReference type="Proteomes" id="UP000536685">
    <property type="component" value="Unassembled WGS sequence"/>
</dbReference>
<evidence type="ECO:0000313" key="3">
    <source>
        <dbReference type="Proteomes" id="UP000536685"/>
    </source>
</evidence>
<dbReference type="AlphaFoldDB" id="A0A841AKK8"/>
<reference evidence="2 3" key="1">
    <citation type="submission" date="2020-08" db="EMBL/GenBank/DDBJ databases">
        <title>Sequencing the genomes of 1000 actinobacteria strains.</title>
        <authorList>
            <person name="Klenk H.-P."/>
        </authorList>
    </citation>
    <scope>NUCLEOTIDE SEQUENCE [LARGE SCALE GENOMIC DNA]</scope>
    <source>
        <strain evidence="2 3">DSM 105784</strain>
    </source>
</reference>
<feature type="transmembrane region" description="Helical" evidence="1">
    <location>
        <begin position="187"/>
        <end position="207"/>
    </location>
</feature>
<keyword evidence="1" id="KW-0812">Transmembrane</keyword>
<name>A0A841AKK8_9MICO</name>
<sequence>MITTPTTRSYASGLGGRIGAFVVGVLAVPLVGIGFPLLVLNNWLDIRDSKILIAVCVSILVIGWLWVLVHVFVTGPIKFETDAATVRLRRGLRVTNEWSRAGTVFSSLVVRNSTNGIPSGSTRTLIAVTPTERVEVPARWFSASAFNDLMADVAPVSAMPAPDVPSVTTRDFTLDPRATRLSPVPRVIVTVLIVGFVVALAIAAYFIATEPSADVEALYFIAAIALFTVIVVAIVYVSGRRRASKIPSRIAVTGSTIQVDGRATYFAQLQTVELTPPGYSGNFRSMTLVEKTGQRTTYALGAGSTARTSVFPDYAEFVDLLGRVAPAGLVRFDLR</sequence>
<feature type="transmembrane region" description="Helical" evidence="1">
    <location>
        <begin position="18"/>
        <end position="39"/>
    </location>
</feature>
<accession>A0A841AKK8</accession>
<comment type="caution">
    <text evidence="2">The sequence shown here is derived from an EMBL/GenBank/DDBJ whole genome shotgun (WGS) entry which is preliminary data.</text>
</comment>
<gene>
    <name evidence="2" type="ORF">HD599_002783</name>
</gene>
<evidence type="ECO:0000313" key="2">
    <source>
        <dbReference type="EMBL" id="MBB5844460.1"/>
    </source>
</evidence>
<feature type="transmembrane region" description="Helical" evidence="1">
    <location>
        <begin position="219"/>
        <end position="239"/>
    </location>
</feature>
<dbReference type="EMBL" id="JACHMJ010000001">
    <property type="protein sequence ID" value="MBB5844460.1"/>
    <property type="molecule type" value="Genomic_DNA"/>
</dbReference>
<feature type="transmembrane region" description="Helical" evidence="1">
    <location>
        <begin position="51"/>
        <end position="73"/>
    </location>
</feature>
<keyword evidence="3" id="KW-1185">Reference proteome</keyword>
<keyword evidence="1" id="KW-1133">Transmembrane helix</keyword>
<evidence type="ECO:0000256" key="1">
    <source>
        <dbReference type="SAM" id="Phobius"/>
    </source>
</evidence>
<organism evidence="2 3">
    <name type="scientific">Conyzicola lurida</name>
    <dbReference type="NCBI Taxonomy" id="1172621"/>
    <lineage>
        <taxon>Bacteria</taxon>
        <taxon>Bacillati</taxon>
        <taxon>Actinomycetota</taxon>
        <taxon>Actinomycetes</taxon>
        <taxon>Micrococcales</taxon>
        <taxon>Microbacteriaceae</taxon>
        <taxon>Conyzicola</taxon>
    </lineage>
</organism>
<keyword evidence="1" id="KW-0472">Membrane</keyword>
<protein>
    <submittedName>
        <fullName evidence="2">Putative membrane protein</fullName>
    </submittedName>
</protein>